<evidence type="ECO:0000313" key="4">
    <source>
        <dbReference type="Proteomes" id="UP000243887"/>
    </source>
</evidence>
<feature type="transmembrane region" description="Helical" evidence="1">
    <location>
        <begin position="176"/>
        <end position="192"/>
    </location>
</feature>
<feature type="transmembrane region" description="Helical" evidence="1">
    <location>
        <begin position="31"/>
        <end position="54"/>
    </location>
</feature>
<keyword evidence="1" id="KW-0472">Membrane</keyword>
<evidence type="ECO:0000259" key="2">
    <source>
        <dbReference type="Pfam" id="PF02517"/>
    </source>
</evidence>
<keyword evidence="1" id="KW-0812">Transmembrane</keyword>
<feature type="transmembrane region" description="Helical" evidence="1">
    <location>
        <begin position="117"/>
        <end position="134"/>
    </location>
</feature>
<reference evidence="4" key="1">
    <citation type="submission" date="2016-10" db="EMBL/GenBank/DDBJ databases">
        <authorList>
            <person name="Varghese N."/>
            <person name="Submissions S."/>
        </authorList>
    </citation>
    <scope>NUCLEOTIDE SEQUENCE [LARGE SCALE GENOMIC DNA]</scope>
    <source>
        <strain evidence="4">DSM 26542</strain>
    </source>
</reference>
<feature type="transmembrane region" description="Helical" evidence="1">
    <location>
        <begin position="140"/>
        <end position="164"/>
    </location>
</feature>
<dbReference type="Pfam" id="PF02517">
    <property type="entry name" value="Rce1-like"/>
    <property type="match status" value="1"/>
</dbReference>
<protein>
    <submittedName>
        <fullName evidence="3">CAAX protease self-immunity</fullName>
    </submittedName>
</protein>
<keyword evidence="3" id="KW-0645">Protease</keyword>
<dbReference type="Proteomes" id="UP000243887">
    <property type="component" value="Unassembled WGS sequence"/>
</dbReference>
<keyword evidence="3" id="KW-0378">Hydrolase</keyword>
<dbReference type="EMBL" id="FORU01000018">
    <property type="protein sequence ID" value="SFJ83427.1"/>
    <property type="molecule type" value="Genomic_DNA"/>
</dbReference>
<sequence>MKNILSEVIAFVRFPTDERIDNWSLRKNLKYLLSIFVFELALNVLVVFPILYFLNEIEPLIVEEEIDYKNNTLLGTLIITGVLVPIVEEFIFRYLLRYNKVFSFFVNREKWNIYFKYLVYLSILIFGFIHSSNYSNESVLFYLFLPVIVATQLIGGVFLTFLRVRFNMLTSISSHILWNISLTLLPLFIVFFEKPYFKSLEDYSVQIEYVIYNKKDNQVFKIDSLGSKIYNIDIKEYSINHILDSLNGYKRNKEDYLINIKLSSKKGISLKDVESVLLDYAQSELD</sequence>
<proteinExistence type="predicted"/>
<evidence type="ECO:0000256" key="1">
    <source>
        <dbReference type="SAM" id="Phobius"/>
    </source>
</evidence>
<feature type="domain" description="CAAX prenyl protease 2/Lysostaphin resistance protein A-like" evidence="2">
    <location>
        <begin position="73"/>
        <end position="180"/>
    </location>
</feature>
<dbReference type="STRING" id="1150112.SAMN04487893_11835"/>
<gene>
    <name evidence="3" type="ORF">SAMN04487893_11835</name>
</gene>
<organism evidence="3 4">
    <name type="scientific">Myroides guanonis</name>
    <dbReference type="NCBI Taxonomy" id="1150112"/>
    <lineage>
        <taxon>Bacteria</taxon>
        <taxon>Pseudomonadati</taxon>
        <taxon>Bacteroidota</taxon>
        <taxon>Flavobacteriia</taxon>
        <taxon>Flavobacteriales</taxon>
        <taxon>Flavobacteriaceae</taxon>
        <taxon>Myroides</taxon>
    </lineage>
</organism>
<dbReference type="AlphaFoldDB" id="A0A1I3UNU0"/>
<dbReference type="GO" id="GO:0004175">
    <property type="term" value="F:endopeptidase activity"/>
    <property type="evidence" value="ECO:0007669"/>
    <property type="project" value="UniProtKB-ARBA"/>
</dbReference>
<accession>A0A1I3UNU0</accession>
<feature type="transmembrane region" description="Helical" evidence="1">
    <location>
        <begin position="74"/>
        <end position="96"/>
    </location>
</feature>
<name>A0A1I3UNU0_9FLAO</name>
<dbReference type="InterPro" id="IPR003675">
    <property type="entry name" value="Rce1/LyrA-like_dom"/>
</dbReference>
<dbReference type="OrthoDB" id="1443714at2"/>
<keyword evidence="1" id="KW-1133">Transmembrane helix</keyword>
<evidence type="ECO:0000313" key="3">
    <source>
        <dbReference type="EMBL" id="SFJ83427.1"/>
    </source>
</evidence>
<dbReference type="GO" id="GO:0080120">
    <property type="term" value="P:CAAX-box protein maturation"/>
    <property type="evidence" value="ECO:0007669"/>
    <property type="project" value="UniProtKB-ARBA"/>
</dbReference>
<dbReference type="GO" id="GO:0006508">
    <property type="term" value="P:proteolysis"/>
    <property type="evidence" value="ECO:0007669"/>
    <property type="project" value="UniProtKB-KW"/>
</dbReference>
<dbReference type="RefSeq" id="WP_090681118.1">
    <property type="nucleotide sequence ID" value="NZ_FORU01000018.1"/>
</dbReference>
<keyword evidence="4" id="KW-1185">Reference proteome</keyword>